<evidence type="ECO:0000256" key="5">
    <source>
        <dbReference type="PROSITE-ProRule" id="PRU00192"/>
    </source>
</evidence>
<evidence type="ECO:0000256" key="3">
    <source>
        <dbReference type="ARBA" id="ARBA00023054"/>
    </source>
</evidence>
<organism evidence="8 9">
    <name type="scientific">Modicella reniformis</name>
    <dbReference type="NCBI Taxonomy" id="1440133"/>
    <lineage>
        <taxon>Eukaryota</taxon>
        <taxon>Fungi</taxon>
        <taxon>Fungi incertae sedis</taxon>
        <taxon>Mucoromycota</taxon>
        <taxon>Mortierellomycotina</taxon>
        <taxon>Mortierellomycetes</taxon>
        <taxon>Mortierellales</taxon>
        <taxon>Mortierellaceae</taxon>
        <taxon>Modicella</taxon>
    </lineage>
</organism>
<dbReference type="PANTHER" id="PTHR14167">
    <property type="entry name" value="SH3 DOMAIN-CONTAINING"/>
    <property type="match status" value="1"/>
</dbReference>
<evidence type="ECO:0000256" key="2">
    <source>
        <dbReference type="ARBA" id="ARBA00022443"/>
    </source>
</evidence>
<keyword evidence="2 5" id="KW-0728">SH3 domain</keyword>
<dbReference type="Proteomes" id="UP000749646">
    <property type="component" value="Unassembled WGS sequence"/>
</dbReference>
<evidence type="ECO:0000259" key="7">
    <source>
        <dbReference type="PROSITE" id="PS50002"/>
    </source>
</evidence>
<sequence length="275" mass="30604">MIMAPVSVSPCQSHTAAENVGNHDGNSNKKRTSIHYPDDSTAAKRMSLPYGHRCRSLSESWAFSSPSTVVPEFQERKNGTSSPSSSSDSNCNNEKKEDEQLDQELLKTLSSFLRGEGNAAGSSYVAAKKDPRMTKGNNTSSITSGSAGPSKDKDESTTCDLVIKVRDYAYPKTHPYHLGQYPPEPEYEESDIEEDEEMEEDDEEEEDDDDQENHNGDRTQGHARGLYDFDAENSSELSFRDGQFLLIHCRQFPGWFLGEVDGKTGLVPENYVQLL</sequence>
<dbReference type="OrthoDB" id="19092at2759"/>
<keyword evidence="4" id="KW-0472">Membrane</keyword>
<feature type="region of interest" description="Disordered" evidence="6">
    <location>
        <begin position="173"/>
        <end position="227"/>
    </location>
</feature>
<protein>
    <recommendedName>
        <fullName evidence="7">SH3 domain-containing protein</fullName>
    </recommendedName>
</protein>
<feature type="domain" description="SH3" evidence="7">
    <location>
        <begin position="218"/>
        <end position="275"/>
    </location>
</feature>
<keyword evidence="3" id="KW-0175">Coiled coil</keyword>
<feature type="region of interest" description="Disordered" evidence="6">
    <location>
        <begin position="115"/>
        <end position="156"/>
    </location>
</feature>
<dbReference type="InterPro" id="IPR050384">
    <property type="entry name" value="Endophilin_SH3RF"/>
</dbReference>
<feature type="compositionally biased region" description="Acidic residues" evidence="6">
    <location>
        <begin position="185"/>
        <end position="211"/>
    </location>
</feature>
<dbReference type="PROSITE" id="PS50002">
    <property type="entry name" value="SH3"/>
    <property type="match status" value="1"/>
</dbReference>
<accession>A0A9P6LTU2</accession>
<reference evidence="8" key="1">
    <citation type="journal article" date="2020" name="Fungal Divers.">
        <title>Resolving the Mortierellaceae phylogeny through synthesis of multi-gene phylogenetics and phylogenomics.</title>
        <authorList>
            <person name="Vandepol N."/>
            <person name="Liber J."/>
            <person name="Desiro A."/>
            <person name="Na H."/>
            <person name="Kennedy M."/>
            <person name="Barry K."/>
            <person name="Grigoriev I.V."/>
            <person name="Miller A.N."/>
            <person name="O'Donnell K."/>
            <person name="Stajich J.E."/>
            <person name="Bonito G."/>
        </authorList>
    </citation>
    <scope>NUCLEOTIDE SEQUENCE</scope>
    <source>
        <strain evidence="8">MES-2147</strain>
    </source>
</reference>
<dbReference type="SUPFAM" id="SSF50044">
    <property type="entry name" value="SH3-domain"/>
    <property type="match status" value="1"/>
</dbReference>
<dbReference type="InterPro" id="IPR036028">
    <property type="entry name" value="SH3-like_dom_sf"/>
</dbReference>
<keyword evidence="9" id="KW-1185">Reference proteome</keyword>
<evidence type="ECO:0000256" key="1">
    <source>
        <dbReference type="ARBA" id="ARBA00004170"/>
    </source>
</evidence>
<dbReference type="PANTHER" id="PTHR14167:SF81">
    <property type="entry name" value="ENDOPHILIN-A"/>
    <property type="match status" value="1"/>
</dbReference>
<comment type="subcellular location">
    <subcellularLocation>
        <location evidence="1">Membrane</location>
        <topology evidence="1">Peripheral membrane protein</topology>
    </subcellularLocation>
</comment>
<feature type="region of interest" description="Disordered" evidence="6">
    <location>
        <begin position="1"/>
        <end position="42"/>
    </location>
</feature>
<gene>
    <name evidence="8" type="ORF">BGZ65_010438</name>
</gene>
<feature type="compositionally biased region" description="Polar residues" evidence="6">
    <location>
        <begin position="135"/>
        <end position="147"/>
    </location>
</feature>
<dbReference type="EMBL" id="JAAAHW010009528">
    <property type="protein sequence ID" value="KAF9939469.1"/>
    <property type="molecule type" value="Genomic_DNA"/>
</dbReference>
<dbReference type="Pfam" id="PF14604">
    <property type="entry name" value="SH3_9"/>
    <property type="match status" value="1"/>
</dbReference>
<evidence type="ECO:0000313" key="8">
    <source>
        <dbReference type="EMBL" id="KAF9939469.1"/>
    </source>
</evidence>
<evidence type="ECO:0000313" key="9">
    <source>
        <dbReference type="Proteomes" id="UP000749646"/>
    </source>
</evidence>
<evidence type="ECO:0000256" key="4">
    <source>
        <dbReference type="ARBA" id="ARBA00023136"/>
    </source>
</evidence>
<dbReference type="SMART" id="SM00326">
    <property type="entry name" value="SH3"/>
    <property type="match status" value="1"/>
</dbReference>
<dbReference type="Gene3D" id="2.30.30.40">
    <property type="entry name" value="SH3 Domains"/>
    <property type="match status" value="1"/>
</dbReference>
<feature type="region of interest" description="Disordered" evidence="6">
    <location>
        <begin position="61"/>
        <end position="102"/>
    </location>
</feature>
<name>A0A9P6LTU2_9FUNG</name>
<dbReference type="InterPro" id="IPR001452">
    <property type="entry name" value="SH3_domain"/>
</dbReference>
<comment type="caution">
    <text evidence="8">The sequence shown here is derived from an EMBL/GenBank/DDBJ whole genome shotgun (WGS) entry which is preliminary data.</text>
</comment>
<evidence type="ECO:0000256" key="6">
    <source>
        <dbReference type="SAM" id="MobiDB-lite"/>
    </source>
</evidence>
<dbReference type="AlphaFoldDB" id="A0A9P6LTU2"/>
<proteinExistence type="predicted"/>